<organism evidence="1 2">
    <name type="scientific">Spiromyces aspiralis</name>
    <dbReference type="NCBI Taxonomy" id="68401"/>
    <lineage>
        <taxon>Eukaryota</taxon>
        <taxon>Fungi</taxon>
        <taxon>Fungi incertae sedis</taxon>
        <taxon>Zoopagomycota</taxon>
        <taxon>Kickxellomycotina</taxon>
        <taxon>Kickxellomycetes</taxon>
        <taxon>Kickxellales</taxon>
        <taxon>Kickxellaceae</taxon>
        <taxon>Spiromyces</taxon>
    </lineage>
</organism>
<protein>
    <submittedName>
        <fullName evidence="1">Erv26 super protein</fullName>
    </submittedName>
</protein>
<evidence type="ECO:0000313" key="2">
    <source>
        <dbReference type="Proteomes" id="UP001145114"/>
    </source>
</evidence>
<accession>A0ACC1HT47</accession>
<reference evidence="1" key="1">
    <citation type="submission" date="2022-06" db="EMBL/GenBank/DDBJ databases">
        <title>Phylogenomic reconstructions and comparative analyses of Kickxellomycotina fungi.</title>
        <authorList>
            <person name="Reynolds N.K."/>
            <person name="Stajich J.E."/>
            <person name="Barry K."/>
            <person name="Grigoriev I.V."/>
            <person name="Crous P."/>
            <person name="Smith M.E."/>
        </authorList>
    </citation>
    <scope>NUCLEOTIDE SEQUENCE</scope>
    <source>
        <strain evidence="1">RSA 2271</strain>
    </source>
</reference>
<proteinExistence type="predicted"/>
<sequence>MVPTENFPLLQTAISLIFFFIYDMNSRTFPFTTVYSLPFIGSCVSIVCHHFMWFYYFIHTPHNYSFTAVVSFMLICVWAVPFSYFVSLSTTDIALLDSAAPAPGNARHRKRTNLFRSLLGFLERSGKQPDNFDTDIDGRDAGPDRTLSASSRPFSSAWDQKLE</sequence>
<keyword evidence="2" id="KW-1185">Reference proteome</keyword>
<gene>
    <name evidence="1" type="primary">SVP26</name>
    <name evidence="1" type="ORF">EV182_001662</name>
</gene>
<dbReference type="Proteomes" id="UP001145114">
    <property type="component" value="Unassembled WGS sequence"/>
</dbReference>
<dbReference type="EMBL" id="JAMZIH010000265">
    <property type="protein sequence ID" value="KAJ1679627.1"/>
    <property type="molecule type" value="Genomic_DNA"/>
</dbReference>
<comment type="caution">
    <text evidence="1">The sequence shown here is derived from an EMBL/GenBank/DDBJ whole genome shotgun (WGS) entry which is preliminary data.</text>
</comment>
<name>A0ACC1HT47_9FUNG</name>
<evidence type="ECO:0000313" key="1">
    <source>
        <dbReference type="EMBL" id="KAJ1679627.1"/>
    </source>
</evidence>